<proteinExistence type="predicted"/>
<organism evidence="1 2">
    <name type="scientific">Mycolicibacterium porcinum</name>
    <dbReference type="NCBI Taxonomy" id="39693"/>
    <lineage>
        <taxon>Bacteria</taxon>
        <taxon>Bacillati</taxon>
        <taxon>Actinomycetota</taxon>
        <taxon>Actinomycetes</taxon>
        <taxon>Mycobacteriales</taxon>
        <taxon>Mycobacteriaceae</taxon>
        <taxon>Mycolicibacterium</taxon>
    </lineage>
</organism>
<evidence type="ECO:0000313" key="2">
    <source>
        <dbReference type="Proteomes" id="UP001558474"/>
    </source>
</evidence>
<comment type="caution">
    <text evidence="1">The sequence shown here is derived from an EMBL/GenBank/DDBJ whole genome shotgun (WGS) entry which is preliminary data.</text>
</comment>
<dbReference type="EMBL" id="JBDLOU010000017">
    <property type="protein sequence ID" value="MEX3738660.1"/>
    <property type="molecule type" value="Genomic_DNA"/>
</dbReference>
<keyword evidence="2" id="KW-1185">Reference proteome</keyword>
<dbReference type="SUPFAM" id="SSF89796">
    <property type="entry name" value="CoA-transferase family III (CaiB/BaiF)"/>
    <property type="match status" value="1"/>
</dbReference>
<reference evidence="1 2" key="1">
    <citation type="submission" date="2024-04" db="EMBL/GenBank/DDBJ databases">
        <title>Genomic Markers of Mycobacteria.</title>
        <authorList>
            <person name="Soliman M.S."/>
            <person name="Elkholy A."/>
            <person name="Soliman N.S."/>
            <person name="Abbas A."/>
            <person name="Khayrat S."/>
            <person name="Shawky S."/>
        </authorList>
    </citation>
    <scope>NUCLEOTIDE SEQUENCE [LARGE SCALE GENOMIC DNA]</scope>
    <source>
        <strain evidence="1 2">Egy-CU-AM5</strain>
    </source>
</reference>
<dbReference type="InterPro" id="IPR023606">
    <property type="entry name" value="CoA-Trfase_III_dom_1_sf"/>
</dbReference>
<dbReference type="Gene3D" id="3.40.50.10540">
    <property type="entry name" value="Crotonobetainyl-coa:carnitine coa-transferase, domain 1"/>
    <property type="match status" value="1"/>
</dbReference>
<gene>
    <name evidence="1" type="ORF">ABFW12_10485</name>
</gene>
<accession>A0ABV3VB74</accession>
<evidence type="ECO:0000313" key="1">
    <source>
        <dbReference type="EMBL" id="MEX3738660.1"/>
    </source>
</evidence>
<dbReference type="Proteomes" id="UP001558474">
    <property type="component" value="Unassembled WGS sequence"/>
</dbReference>
<sequence>MMELLQGTAAVVVECMVLATANETSKLYGEFGGDVIKNEHAGTEDNVRAIGERITDPNDPFHLACNRNSQAACLERAGVHNAR</sequence>
<protein>
    <submittedName>
        <fullName evidence="1">Uncharacterized protein</fullName>
    </submittedName>
</protein>
<dbReference type="RefSeq" id="WP_171508218.1">
    <property type="nucleotide sequence ID" value="NZ_JBDLOU010000017.1"/>
</dbReference>
<name>A0ABV3VB74_9MYCO</name>